<dbReference type="Gene3D" id="3.30.70.1280">
    <property type="entry name" value="SP0830-like domains"/>
    <property type="match status" value="1"/>
</dbReference>
<accession>A0A160KVI7</accession>
<evidence type="ECO:0000313" key="2">
    <source>
        <dbReference type="Proteomes" id="UP000077071"/>
    </source>
</evidence>
<dbReference type="PANTHER" id="PTHR36439:SF1">
    <property type="entry name" value="DUF1697 DOMAIN-CONTAINING PROTEIN"/>
    <property type="match status" value="1"/>
</dbReference>
<proteinExistence type="predicted"/>
<dbReference type="OrthoDB" id="9806494at2"/>
<dbReference type="PANTHER" id="PTHR36439">
    <property type="entry name" value="BLL4334 PROTEIN"/>
    <property type="match status" value="1"/>
</dbReference>
<sequence length="175" mass="18622">MTRFIALLRGVNVNGRTVRNAELAETVAGVGGERVRTVLASGNAALDSDRPVAELKPALEAALAERFGYDAWIVLVTQEALAAVLAAYPFPRIDDEAHPYVVFGSDEAALDAAQAAIGDPDPAVELVARGVDVLYWRCPRGSSTDTPVAKVLARSAYRSTTTTRNLRTVEKLATA</sequence>
<dbReference type="Pfam" id="PF08002">
    <property type="entry name" value="DUF1697"/>
    <property type="match status" value="1"/>
</dbReference>
<name>A0A160KVI7_9MICO</name>
<dbReference type="AlphaFoldDB" id="A0A160KVI7"/>
<dbReference type="PIRSF" id="PIRSF008502">
    <property type="entry name" value="UCP008502"/>
    <property type="match status" value="1"/>
</dbReference>
<reference evidence="1 2" key="1">
    <citation type="submission" date="2016-05" db="EMBL/GenBank/DDBJ databases">
        <title>Complete genome sequence of Rathayibacter tritici NCPPB 1953.</title>
        <authorList>
            <person name="Park J."/>
            <person name="Lee H.-H."/>
            <person name="Lee S.-W."/>
            <person name="Seo Y.-S."/>
        </authorList>
    </citation>
    <scope>NUCLEOTIDE SEQUENCE [LARGE SCALE GENOMIC DNA]</scope>
    <source>
        <strain evidence="1 2">NCPPB 1953</strain>
    </source>
</reference>
<dbReference type="STRING" id="33888.A6122_2650"/>
<dbReference type="EMBL" id="CP015515">
    <property type="protein sequence ID" value="AND17763.1"/>
    <property type="molecule type" value="Genomic_DNA"/>
</dbReference>
<gene>
    <name evidence="1" type="ORF">A6122_2650</name>
</gene>
<dbReference type="InterPro" id="IPR012545">
    <property type="entry name" value="DUF1697"/>
</dbReference>
<keyword evidence="2" id="KW-1185">Reference proteome</keyword>
<dbReference type="KEGG" id="rtn:A6122_2650"/>
<dbReference type="RefSeq" id="WP_068256040.1">
    <property type="nucleotide sequence ID" value="NZ_CP015515.1"/>
</dbReference>
<dbReference type="PATRIC" id="fig|33888.3.peg.2970"/>
<protein>
    <submittedName>
        <fullName evidence="1">Pyridoxamine 5'-phosphate oxidase</fullName>
    </submittedName>
</protein>
<organism evidence="1 2">
    <name type="scientific">Rathayibacter tritici</name>
    <dbReference type="NCBI Taxonomy" id="33888"/>
    <lineage>
        <taxon>Bacteria</taxon>
        <taxon>Bacillati</taxon>
        <taxon>Actinomycetota</taxon>
        <taxon>Actinomycetes</taxon>
        <taxon>Micrococcales</taxon>
        <taxon>Microbacteriaceae</taxon>
        <taxon>Rathayibacter</taxon>
    </lineage>
</organism>
<dbReference type="Gene3D" id="3.30.70.1260">
    <property type="entry name" value="bacterial protein sp0830 like"/>
    <property type="match status" value="1"/>
</dbReference>
<dbReference type="SUPFAM" id="SSF160379">
    <property type="entry name" value="SP0830-like"/>
    <property type="match status" value="1"/>
</dbReference>
<dbReference type="Proteomes" id="UP000077071">
    <property type="component" value="Chromosome"/>
</dbReference>
<evidence type="ECO:0000313" key="1">
    <source>
        <dbReference type="EMBL" id="AND17763.1"/>
    </source>
</evidence>